<sequence>MARDPHAPRGGFFTGDEDTAQQYGGASEAYLITRAPESFEAQQRARIRKYTILMSMRVPALILAGVAFAATGSGLLALLIVGASIPLPWIAVLIANDRPPRRKDEVSEYAERRRARAEQRALQQEHHETIDG</sequence>
<dbReference type="InterPro" id="IPR021449">
    <property type="entry name" value="DUF3099"/>
</dbReference>
<feature type="region of interest" description="Disordered" evidence="1">
    <location>
        <begin position="100"/>
        <end position="132"/>
    </location>
</feature>
<evidence type="ECO:0000256" key="2">
    <source>
        <dbReference type="SAM" id="Phobius"/>
    </source>
</evidence>
<accession>A0A927J9W4</accession>
<dbReference type="Proteomes" id="UP000642993">
    <property type="component" value="Unassembled WGS sequence"/>
</dbReference>
<reference evidence="3" key="1">
    <citation type="submission" date="2020-09" db="EMBL/GenBank/DDBJ databases">
        <title>Hoyosella lacisalsi sp. nov., a halotolerant actinobacterium isolated from soil of Lake Gudzhirganskoe.</title>
        <authorList>
            <person name="Yang Q."/>
            <person name="Guo P.Y."/>
            <person name="Liu S.W."/>
            <person name="Li F.N."/>
            <person name="Sun C.H."/>
        </authorList>
    </citation>
    <scope>NUCLEOTIDE SEQUENCE</scope>
    <source>
        <strain evidence="3">G463</strain>
    </source>
</reference>
<keyword evidence="2" id="KW-0472">Membrane</keyword>
<keyword evidence="2" id="KW-1133">Transmembrane helix</keyword>
<proteinExistence type="predicted"/>
<evidence type="ECO:0000313" key="3">
    <source>
        <dbReference type="EMBL" id="MBD8505376.1"/>
    </source>
</evidence>
<dbReference type="AlphaFoldDB" id="A0A927J9W4"/>
<dbReference type="Pfam" id="PF11298">
    <property type="entry name" value="DUF3099"/>
    <property type="match status" value="1"/>
</dbReference>
<evidence type="ECO:0000313" key="4">
    <source>
        <dbReference type="Proteomes" id="UP000642993"/>
    </source>
</evidence>
<keyword evidence="4" id="KW-1185">Reference proteome</keyword>
<name>A0A927J9W4_9ACTN</name>
<dbReference type="EMBL" id="JACYWE010000001">
    <property type="protein sequence ID" value="MBD8505376.1"/>
    <property type="molecule type" value="Genomic_DNA"/>
</dbReference>
<evidence type="ECO:0000256" key="1">
    <source>
        <dbReference type="SAM" id="MobiDB-lite"/>
    </source>
</evidence>
<protein>
    <submittedName>
        <fullName evidence="3">DUF3099 domain-containing protein</fullName>
    </submittedName>
</protein>
<comment type="caution">
    <text evidence="3">The sequence shown here is derived from an EMBL/GenBank/DDBJ whole genome shotgun (WGS) entry which is preliminary data.</text>
</comment>
<feature type="transmembrane region" description="Helical" evidence="2">
    <location>
        <begin position="75"/>
        <end position="95"/>
    </location>
</feature>
<feature type="transmembrane region" description="Helical" evidence="2">
    <location>
        <begin position="50"/>
        <end position="69"/>
    </location>
</feature>
<keyword evidence="2" id="KW-0812">Transmembrane</keyword>
<organism evidence="3 4">
    <name type="scientific">Lolliginicoccus lacisalsi</name>
    <dbReference type="NCBI Taxonomy" id="2742202"/>
    <lineage>
        <taxon>Bacteria</taxon>
        <taxon>Bacillati</taxon>
        <taxon>Actinomycetota</taxon>
        <taxon>Actinomycetes</taxon>
        <taxon>Mycobacteriales</taxon>
        <taxon>Hoyosellaceae</taxon>
        <taxon>Lolliginicoccus</taxon>
    </lineage>
</organism>
<gene>
    <name evidence="3" type="ORF">HT102_02590</name>
</gene>